<dbReference type="PROSITE" id="PS50943">
    <property type="entry name" value="HTH_CROC1"/>
    <property type="match status" value="1"/>
</dbReference>
<dbReference type="InterPro" id="IPR001387">
    <property type="entry name" value="Cro/C1-type_HTH"/>
</dbReference>
<dbReference type="OrthoDB" id="2306294at2"/>
<name>A0A1I1HLT8_9LACO</name>
<evidence type="ECO:0000259" key="1">
    <source>
        <dbReference type="PROSITE" id="PS50943"/>
    </source>
</evidence>
<organism evidence="2 3">
    <name type="scientific">Fructobacillus durionis</name>
    <dbReference type="NCBI Taxonomy" id="283737"/>
    <lineage>
        <taxon>Bacteria</taxon>
        <taxon>Bacillati</taxon>
        <taxon>Bacillota</taxon>
        <taxon>Bacilli</taxon>
        <taxon>Lactobacillales</taxon>
        <taxon>Lactobacillaceae</taxon>
        <taxon>Fructobacillus</taxon>
    </lineage>
</organism>
<dbReference type="InterPro" id="IPR010982">
    <property type="entry name" value="Lambda_DNA-bd_dom_sf"/>
</dbReference>
<protein>
    <submittedName>
        <fullName evidence="2">DNA-binding transcriptional regulator, XRE-family HTH domain</fullName>
    </submittedName>
</protein>
<gene>
    <name evidence="2" type="ORF">SAMN05660453_0043</name>
</gene>
<dbReference type="RefSeq" id="WP_091503310.1">
    <property type="nucleotide sequence ID" value="NZ_FOLI01000012.1"/>
</dbReference>
<dbReference type="SMART" id="SM00530">
    <property type="entry name" value="HTH_XRE"/>
    <property type="match status" value="1"/>
</dbReference>
<dbReference type="CDD" id="cd00093">
    <property type="entry name" value="HTH_XRE"/>
    <property type="match status" value="1"/>
</dbReference>
<accession>A0A1I1HLT8</accession>
<dbReference type="EMBL" id="FOLI01000012">
    <property type="protein sequence ID" value="SFC24532.1"/>
    <property type="molecule type" value="Genomic_DNA"/>
</dbReference>
<keyword evidence="3" id="KW-1185">Reference proteome</keyword>
<dbReference type="Pfam" id="PF01381">
    <property type="entry name" value="HTH_3"/>
    <property type="match status" value="1"/>
</dbReference>
<feature type="domain" description="HTH cro/C1-type" evidence="1">
    <location>
        <begin position="19"/>
        <end position="67"/>
    </location>
</feature>
<reference evidence="2 3" key="1">
    <citation type="submission" date="2016-10" db="EMBL/GenBank/DDBJ databases">
        <authorList>
            <person name="de Groot N.N."/>
        </authorList>
    </citation>
    <scope>NUCLEOTIDE SEQUENCE [LARGE SCALE GENOMIC DNA]</scope>
    <source>
        <strain evidence="2 3">DSM 19113</strain>
    </source>
</reference>
<dbReference type="GO" id="GO:0003677">
    <property type="term" value="F:DNA binding"/>
    <property type="evidence" value="ECO:0007669"/>
    <property type="project" value="UniProtKB-KW"/>
</dbReference>
<keyword evidence="2" id="KW-0238">DNA-binding</keyword>
<dbReference type="STRING" id="283737.SAMN05660453_0043"/>
<dbReference type="AlphaFoldDB" id="A0A1I1HLT8"/>
<evidence type="ECO:0000313" key="2">
    <source>
        <dbReference type="EMBL" id="SFC24532.1"/>
    </source>
</evidence>
<proteinExistence type="predicted"/>
<evidence type="ECO:0000313" key="3">
    <source>
        <dbReference type="Proteomes" id="UP000199376"/>
    </source>
</evidence>
<dbReference type="Proteomes" id="UP000199376">
    <property type="component" value="Unassembled WGS sequence"/>
</dbReference>
<dbReference type="Gene3D" id="1.10.260.40">
    <property type="entry name" value="lambda repressor-like DNA-binding domains"/>
    <property type="match status" value="1"/>
</dbReference>
<sequence length="70" mass="7469">MVKTLSLKNPQEFTDTLASLGYSASAFSKYIGISKGTLSAYVQGKRKASPVTAKKIADGLNLKVVDIFSL</sequence>
<dbReference type="SUPFAM" id="SSF47413">
    <property type="entry name" value="lambda repressor-like DNA-binding domains"/>
    <property type="match status" value="1"/>
</dbReference>